<accession>A0A5C8ZSQ6</accession>
<dbReference type="RefSeq" id="WP_148065023.1">
    <property type="nucleotide sequence ID" value="NZ_VRYZ01000006.1"/>
</dbReference>
<dbReference type="PANTHER" id="PTHR28004:SF2">
    <property type="entry name" value="D-SERINE DEHYDRATASE"/>
    <property type="match status" value="1"/>
</dbReference>
<comment type="caution">
    <text evidence="2">The sequence shown here is derived from an EMBL/GenBank/DDBJ whole genome shotgun (WGS) entry which is preliminary data.</text>
</comment>
<dbReference type="GO" id="GO:0036088">
    <property type="term" value="P:D-serine catabolic process"/>
    <property type="evidence" value="ECO:0007669"/>
    <property type="project" value="TreeGrafter"/>
</dbReference>
<reference evidence="2 3" key="1">
    <citation type="submission" date="2019-08" db="EMBL/GenBank/DDBJ databases">
        <title>Parahaliea maris sp. nov., isolated from the surface seawater.</title>
        <authorList>
            <person name="Liu Y."/>
        </authorList>
    </citation>
    <scope>NUCLEOTIDE SEQUENCE [LARGE SCALE GENOMIC DNA]</scope>
    <source>
        <strain evidence="2 3">S2-26</strain>
    </source>
</reference>
<dbReference type="OrthoDB" id="339576at2"/>
<dbReference type="CDD" id="cd06814">
    <property type="entry name" value="PLPDE_III_DSD_D-TA_like_3"/>
    <property type="match status" value="1"/>
</dbReference>
<dbReference type="InterPro" id="IPR001608">
    <property type="entry name" value="Ala_racemase_N"/>
</dbReference>
<sequence length="424" mass="46772">MKRRSLILGSLAGAAGLTLLARPRDIGENHSPYFAGLGRALDQAGRAGPTLIVDQQQLTHNISTLQQHINGRFDYRIVAKSLPSPDLLDTVMAQSGSRRLMLFHQPFINLVAERFPDADILLGKPMPVAAAQNFYRQFAGGPFSPARQLRWLLDTPARARQYAELAAALETDLLACIELDVGLHRGGVTADSELLEILDILQDSPRLHFAGLMGYEPHIVKVPGDPLDYREKAMDAYRGYLATARAHLGDQWPRDAVLNAGGSPTYQLYDEGDFPCNELAAGSCLVKPADFDLPSLADHRAAAWIATPVLKREDKLVIPGINVGPLQSLWDPNRERTFFTYGGYWKAVPESPRGLSTNALYGRSTNQEMLNGSSSIDLQPDDWIFLRPTQSEFVFLQFGDIAVYEDGRIAANWPVFAENGRYAG</sequence>
<dbReference type="EMBL" id="VRYZ01000006">
    <property type="protein sequence ID" value="TXS90497.1"/>
    <property type="molecule type" value="Genomic_DNA"/>
</dbReference>
<dbReference type="PANTHER" id="PTHR28004">
    <property type="entry name" value="ZGC:162816-RELATED"/>
    <property type="match status" value="1"/>
</dbReference>
<dbReference type="GO" id="GO:0008721">
    <property type="term" value="F:D-serine ammonia-lyase activity"/>
    <property type="evidence" value="ECO:0007669"/>
    <property type="project" value="TreeGrafter"/>
</dbReference>
<evidence type="ECO:0000259" key="1">
    <source>
        <dbReference type="Pfam" id="PF01168"/>
    </source>
</evidence>
<name>A0A5C8ZSQ6_9GAMM</name>
<dbReference type="Proteomes" id="UP000321933">
    <property type="component" value="Unassembled WGS sequence"/>
</dbReference>
<proteinExistence type="predicted"/>
<feature type="domain" description="Alanine racemase N-terminal" evidence="1">
    <location>
        <begin position="53"/>
        <end position="286"/>
    </location>
</feature>
<gene>
    <name evidence="2" type="ORF">FVW59_14250</name>
</gene>
<dbReference type="AlphaFoldDB" id="A0A5C8ZSQ6"/>
<dbReference type="InterPro" id="IPR029066">
    <property type="entry name" value="PLP-binding_barrel"/>
</dbReference>
<keyword evidence="3" id="KW-1185">Reference proteome</keyword>
<protein>
    <submittedName>
        <fullName evidence="2">DSD1 family PLP-dependent enzyme</fullName>
    </submittedName>
</protein>
<dbReference type="Pfam" id="PF01168">
    <property type="entry name" value="Ala_racemase_N"/>
    <property type="match status" value="1"/>
</dbReference>
<evidence type="ECO:0000313" key="2">
    <source>
        <dbReference type="EMBL" id="TXS90497.1"/>
    </source>
</evidence>
<evidence type="ECO:0000313" key="3">
    <source>
        <dbReference type="Proteomes" id="UP000321933"/>
    </source>
</evidence>
<dbReference type="SUPFAM" id="SSF51419">
    <property type="entry name" value="PLP-binding barrel"/>
    <property type="match status" value="1"/>
</dbReference>
<organism evidence="2 3">
    <name type="scientific">Parahaliea aestuarii</name>
    <dbReference type="NCBI Taxonomy" id="1852021"/>
    <lineage>
        <taxon>Bacteria</taxon>
        <taxon>Pseudomonadati</taxon>
        <taxon>Pseudomonadota</taxon>
        <taxon>Gammaproteobacteria</taxon>
        <taxon>Cellvibrionales</taxon>
        <taxon>Halieaceae</taxon>
        <taxon>Parahaliea</taxon>
    </lineage>
</organism>
<dbReference type="InterPro" id="IPR051466">
    <property type="entry name" value="D-amino_acid_metab_enzyme"/>
</dbReference>
<dbReference type="Gene3D" id="3.20.20.10">
    <property type="entry name" value="Alanine racemase"/>
    <property type="match status" value="1"/>
</dbReference>